<dbReference type="EMBL" id="AGXA01000016">
    <property type="protein sequence ID" value="EKU93800.1"/>
    <property type="molecule type" value="Genomic_DNA"/>
</dbReference>
<feature type="domain" description="3-hydroxyacyl-CoA dehydrogenase C-terminal" evidence="5">
    <location>
        <begin position="187"/>
        <end position="284"/>
    </location>
</feature>
<dbReference type="PATRIC" id="fig|883081.3.peg.746"/>
<dbReference type="GO" id="GO:0016616">
    <property type="term" value="F:oxidoreductase activity, acting on the CH-OH group of donors, NAD or NADP as acceptor"/>
    <property type="evidence" value="ECO:0007669"/>
    <property type="project" value="InterPro"/>
</dbReference>
<dbReference type="SUPFAM" id="SSF51735">
    <property type="entry name" value="NAD(P)-binding Rossmann-fold domains"/>
    <property type="match status" value="2"/>
</dbReference>
<sequence length="607" mass="67473">MVKNVMVAGGGVLGSQIAFQSAVHDFDVTLYDIDEEAAKAARKKIEAYIPRYVEDLGLDEDDLQKAADSIKITTDLKEAAQDADLVVEAIAENLDIKKDFYSDLNELAKEDTIFATNSSALLPSDFKDATGRTDKFLALHFANEIWDRNMAEVMGTKDTNSEVYETVKQFARDIGMVPTELNFEKAGYVLNTLLIPVLRSARELFSKEIAKYEDIDRVWLRGHNSSLGPFGMLDIVGLATPLEQAKSLYEESGEDWHKTFIDFAQDKIDKGESGKQDGKGFYDYPNPAFEQEEFFENRQEIQDLKHDIKKVLVAGAGVLGSQIAYQTATGGFDVVLYDISEDALEAGKEKLEASAKDYAEDMGVSQDQANDYLNQIKLTSDIEEAADDVDLVIEAVSENPDVKESFYSDLCQVIPDKTGIATNTSTLLPSDLEGMTDRPEKFAALHFANQIWKQNTGEVMPGTQTSDEFFDQLQAFARDIHLLVLPLRKEKAGYLINSMLTPHLLSALDLLASGAADLETIDRTWMIGYDEDRGPFATIDRVGLQTTKDIAELRLDQAEDDQEKESLGRIIDLLQEKIDKGESGAADGKGFYTYPDPAYQSEDFLKA</sequence>
<accession>K9EX67</accession>
<evidence type="ECO:0000313" key="7">
    <source>
        <dbReference type="EMBL" id="EKU93800.1"/>
    </source>
</evidence>
<comment type="similarity">
    <text evidence="2">Belongs to the 3-hydroxyacyl-CoA dehydrogenase family.</text>
</comment>
<dbReference type="SUPFAM" id="SSF48179">
    <property type="entry name" value="6-phosphogluconate dehydrogenase C-terminal domain-like"/>
    <property type="match status" value="2"/>
</dbReference>
<dbReference type="InterPro" id="IPR006176">
    <property type="entry name" value="3-OHacyl-CoA_DH_NAD-bd"/>
</dbReference>
<keyword evidence="8" id="KW-1185">Reference proteome</keyword>
<feature type="domain" description="3-hydroxyacyl-CoA dehydrogenase C-terminal" evidence="5">
    <location>
        <begin position="493"/>
        <end position="594"/>
    </location>
</feature>
<dbReference type="Gene3D" id="1.10.1040.10">
    <property type="entry name" value="N-(1-d-carboxylethyl)-l-norvaline Dehydrogenase, domain 2"/>
    <property type="match status" value="2"/>
</dbReference>
<evidence type="ECO:0000256" key="3">
    <source>
        <dbReference type="ARBA" id="ARBA00023002"/>
    </source>
</evidence>
<dbReference type="Pfam" id="PF02737">
    <property type="entry name" value="3HCDH_N"/>
    <property type="match status" value="2"/>
</dbReference>
<keyword evidence="3" id="KW-0560">Oxidoreductase</keyword>
<protein>
    <recommendedName>
        <fullName evidence="9">3-hydroxyacyl-CoA dehydrogenase</fullName>
    </recommendedName>
</protein>
<name>K9EX67_9LACT</name>
<dbReference type="Proteomes" id="UP000009875">
    <property type="component" value="Unassembled WGS sequence"/>
</dbReference>
<dbReference type="GO" id="GO:0070403">
    <property type="term" value="F:NAD+ binding"/>
    <property type="evidence" value="ECO:0007669"/>
    <property type="project" value="InterPro"/>
</dbReference>
<evidence type="ECO:0000256" key="1">
    <source>
        <dbReference type="ARBA" id="ARBA00005086"/>
    </source>
</evidence>
<dbReference type="PANTHER" id="PTHR48075:SF5">
    <property type="entry name" value="3-HYDROXYBUTYRYL-COA DEHYDROGENASE"/>
    <property type="match status" value="1"/>
</dbReference>
<dbReference type="STRING" id="883081.HMPREF9698_00748"/>
<proteinExistence type="inferred from homology"/>
<dbReference type="Pfam" id="PF00725">
    <property type="entry name" value="3HCDH"/>
    <property type="match status" value="2"/>
</dbReference>
<evidence type="ECO:0000259" key="6">
    <source>
        <dbReference type="Pfam" id="PF02737"/>
    </source>
</evidence>
<dbReference type="AlphaFoldDB" id="K9EX67"/>
<dbReference type="InterPro" id="IPR013328">
    <property type="entry name" value="6PGD_dom2"/>
</dbReference>
<dbReference type="eggNOG" id="COG1250">
    <property type="taxonomic scope" value="Bacteria"/>
</dbReference>
<dbReference type="GO" id="GO:0006631">
    <property type="term" value="P:fatty acid metabolic process"/>
    <property type="evidence" value="ECO:0007669"/>
    <property type="project" value="InterPro"/>
</dbReference>
<dbReference type="OrthoDB" id="9771883at2"/>
<dbReference type="NCBIfam" id="NF006143">
    <property type="entry name" value="PRK08293.1"/>
    <property type="match status" value="2"/>
</dbReference>
<evidence type="ECO:0000256" key="2">
    <source>
        <dbReference type="ARBA" id="ARBA00009463"/>
    </source>
</evidence>
<feature type="region of interest" description="Disordered" evidence="4">
    <location>
        <begin position="582"/>
        <end position="607"/>
    </location>
</feature>
<dbReference type="InterPro" id="IPR036291">
    <property type="entry name" value="NAD(P)-bd_dom_sf"/>
</dbReference>
<feature type="domain" description="3-hydroxyacyl-CoA dehydrogenase NAD binding" evidence="6">
    <location>
        <begin position="310"/>
        <end position="481"/>
    </location>
</feature>
<comment type="pathway">
    <text evidence="1">Lipid metabolism; butanoate metabolism.</text>
</comment>
<organism evidence="7 8">
    <name type="scientific">Alloiococcus otitis ATCC 51267</name>
    <dbReference type="NCBI Taxonomy" id="883081"/>
    <lineage>
        <taxon>Bacteria</taxon>
        <taxon>Bacillati</taxon>
        <taxon>Bacillota</taxon>
        <taxon>Bacilli</taxon>
        <taxon>Lactobacillales</taxon>
        <taxon>Carnobacteriaceae</taxon>
        <taxon>Alloiococcus</taxon>
    </lineage>
</organism>
<dbReference type="Gene3D" id="3.40.50.720">
    <property type="entry name" value="NAD(P)-binding Rossmann-like Domain"/>
    <property type="match status" value="2"/>
</dbReference>
<evidence type="ECO:0000256" key="4">
    <source>
        <dbReference type="SAM" id="MobiDB-lite"/>
    </source>
</evidence>
<gene>
    <name evidence="7" type="ORF">HMPREF9698_00748</name>
</gene>
<dbReference type="PANTHER" id="PTHR48075">
    <property type="entry name" value="3-HYDROXYACYL-COA DEHYDROGENASE FAMILY PROTEIN"/>
    <property type="match status" value="1"/>
</dbReference>
<dbReference type="InterPro" id="IPR008927">
    <property type="entry name" value="6-PGluconate_DH-like_C_sf"/>
</dbReference>
<dbReference type="HOGENOM" id="CLU_009834_21_1_9"/>
<reference evidence="7 8" key="1">
    <citation type="submission" date="2012-09" db="EMBL/GenBank/DDBJ databases">
        <title>The Genome Sequence of Alloiococcus otitis ATCC 51267.</title>
        <authorList>
            <consortium name="The Broad Institute Genome Sequencing Platform"/>
            <person name="Earl A."/>
            <person name="Ward D."/>
            <person name="Feldgarden M."/>
            <person name="Gevers D."/>
            <person name="Huys G."/>
            <person name="Walker B."/>
            <person name="Young S.K."/>
            <person name="Zeng Q."/>
            <person name="Gargeya S."/>
            <person name="Fitzgerald M."/>
            <person name="Haas B."/>
            <person name="Abouelleil A."/>
            <person name="Alvarado L."/>
            <person name="Arachchi H.M."/>
            <person name="Berlin A.M."/>
            <person name="Chapman S.B."/>
            <person name="Goldberg J."/>
            <person name="Griggs A."/>
            <person name="Gujja S."/>
            <person name="Hansen M."/>
            <person name="Howarth C."/>
            <person name="Imamovic A."/>
            <person name="Larimer J."/>
            <person name="McCowen C."/>
            <person name="Montmayeur A."/>
            <person name="Murphy C."/>
            <person name="Neiman D."/>
            <person name="Pearson M."/>
            <person name="Priest M."/>
            <person name="Roberts A."/>
            <person name="Saif S."/>
            <person name="Shea T."/>
            <person name="Sisk P."/>
            <person name="Sykes S."/>
            <person name="Wortman J."/>
            <person name="Nusbaum C."/>
            <person name="Birren B."/>
        </authorList>
    </citation>
    <scope>NUCLEOTIDE SEQUENCE [LARGE SCALE GENOMIC DNA]</scope>
    <source>
        <strain evidence="7 8">ATCC 51267</strain>
    </source>
</reference>
<comment type="caution">
    <text evidence="7">The sequence shown here is derived from an EMBL/GenBank/DDBJ whole genome shotgun (WGS) entry which is preliminary data.</text>
</comment>
<evidence type="ECO:0008006" key="9">
    <source>
        <dbReference type="Google" id="ProtNLM"/>
    </source>
</evidence>
<evidence type="ECO:0000313" key="8">
    <source>
        <dbReference type="Proteomes" id="UP000009875"/>
    </source>
</evidence>
<dbReference type="InterPro" id="IPR006108">
    <property type="entry name" value="3HC_DH_C"/>
</dbReference>
<feature type="domain" description="3-hydroxyacyl-CoA dehydrogenase NAD binding" evidence="6">
    <location>
        <begin position="4"/>
        <end position="180"/>
    </location>
</feature>
<evidence type="ECO:0000259" key="5">
    <source>
        <dbReference type="Pfam" id="PF00725"/>
    </source>
</evidence>